<keyword evidence="3" id="KW-1185">Reference proteome</keyword>
<evidence type="ECO:0000259" key="1">
    <source>
        <dbReference type="Pfam" id="PF14470"/>
    </source>
</evidence>
<evidence type="ECO:0000313" key="2">
    <source>
        <dbReference type="EMBL" id="AIC15597.1"/>
    </source>
</evidence>
<name>A0A060HQZ5_9ARCH</name>
<evidence type="ECO:0000313" key="3">
    <source>
        <dbReference type="Proteomes" id="UP000027093"/>
    </source>
</evidence>
<dbReference type="RefSeq" id="WP_075054570.1">
    <property type="nucleotide sequence ID" value="NZ_CP007536.1"/>
</dbReference>
<gene>
    <name evidence="2" type="ORF">NVIE_1383</name>
</gene>
<protein>
    <submittedName>
        <fullName evidence="2">GRAM domain-containing protein</fullName>
    </submittedName>
</protein>
<dbReference type="Pfam" id="PF14470">
    <property type="entry name" value="bPH_3"/>
    <property type="match status" value="1"/>
</dbReference>
<reference evidence="2 3" key="1">
    <citation type="journal article" date="2014" name="Int. J. Syst. Evol. Microbiol.">
        <title>Nitrososphaera viennensis gen. nov., sp. nov., an aerobic and mesophilic, ammonia-oxidizing archaeon from soil and a member of the archaeal phylum Thaumarchaeota.</title>
        <authorList>
            <person name="Stieglmeier M."/>
            <person name="Klingl A."/>
            <person name="Alves R.J."/>
            <person name="Rittmann S.K."/>
            <person name="Melcher M."/>
            <person name="Leisch N."/>
            <person name="Schleper C."/>
        </authorList>
    </citation>
    <scope>NUCLEOTIDE SEQUENCE [LARGE SCALE GENOMIC DNA]</scope>
    <source>
        <strain evidence="2">EN76</strain>
    </source>
</reference>
<sequence>MSFKPQEGEKVLLREDCAEDRLKSGVLILTNKRILFQKTEGRMATFSKKEGEVILDIPLQAISAFRAEGFLVKKFVVVAVDQTYKFGVFSNSKWEKEMRQAKGL</sequence>
<accession>A0A060HQZ5</accession>
<dbReference type="InterPro" id="IPR039519">
    <property type="entry name" value="YokE-like_PH"/>
</dbReference>
<feature type="domain" description="YokE-like PH" evidence="1">
    <location>
        <begin position="8"/>
        <end position="96"/>
    </location>
</feature>
<dbReference type="STRING" id="926571.NVIE_1383"/>
<dbReference type="GeneID" id="74946620"/>
<dbReference type="KEGG" id="nvn:NVIE_1383"/>
<dbReference type="AlphaFoldDB" id="A0A060HQZ5"/>
<dbReference type="HOGENOM" id="CLU_2203996_0_0_2"/>
<dbReference type="EMBL" id="CP007536">
    <property type="protein sequence ID" value="AIC15597.1"/>
    <property type="molecule type" value="Genomic_DNA"/>
</dbReference>
<dbReference type="OrthoDB" id="9104at2157"/>
<organism evidence="2 3">
    <name type="scientific">Nitrososphaera viennensis EN76</name>
    <dbReference type="NCBI Taxonomy" id="926571"/>
    <lineage>
        <taxon>Archaea</taxon>
        <taxon>Nitrososphaerota</taxon>
        <taxon>Nitrososphaeria</taxon>
        <taxon>Nitrososphaerales</taxon>
        <taxon>Nitrososphaeraceae</taxon>
        <taxon>Nitrososphaera</taxon>
    </lineage>
</organism>
<proteinExistence type="predicted"/>
<dbReference type="Proteomes" id="UP000027093">
    <property type="component" value="Chromosome"/>
</dbReference>